<dbReference type="Proteomes" id="UP000663827">
    <property type="component" value="Unassembled WGS sequence"/>
</dbReference>
<gene>
    <name evidence="2" type="ORF">RDB_LOCUS56301</name>
</gene>
<dbReference type="Pfam" id="PF12937">
    <property type="entry name" value="F-box-like"/>
    <property type="match status" value="1"/>
</dbReference>
<reference evidence="2" key="1">
    <citation type="submission" date="2021-01" db="EMBL/GenBank/DDBJ databases">
        <authorList>
            <person name="Kaushik A."/>
        </authorList>
    </citation>
    <scope>NUCLEOTIDE SEQUENCE</scope>
    <source>
        <strain evidence="2">AG5</strain>
    </source>
</reference>
<dbReference type="EMBL" id="CAJNJQ010001127">
    <property type="protein sequence ID" value="CAE7121656.1"/>
    <property type="molecule type" value="Genomic_DNA"/>
</dbReference>
<comment type="caution">
    <text evidence="2">The sequence shown here is derived from an EMBL/GenBank/DDBJ whole genome shotgun (WGS) entry which is preliminary data.</text>
</comment>
<evidence type="ECO:0000313" key="2">
    <source>
        <dbReference type="EMBL" id="CAE7121656.1"/>
    </source>
</evidence>
<name>A0A8H3E2M7_9AGAM</name>
<dbReference type="SUPFAM" id="SSF52047">
    <property type="entry name" value="RNI-like"/>
    <property type="match status" value="1"/>
</dbReference>
<feature type="domain" description="F-box" evidence="1">
    <location>
        <begin position="7"/>
        <end position="51"/>
    </location>
</feature>
<dbReference type="AlphaFoldDB" id="A0A8H3E2M7"/>
<accession>A0A8H3E2M7</accession>
<proteinExistence type="predicted"/>
<dbReference type="InterPro" id="IPR001810">
    <property type="entry name" value="F-box_dom"/>
</dbReference>
<evidence type="ECO:0000313" key="3">
    <source>
        <dbReference type="Proteomes" id="UP000663827"/>
    </source>
</evidence>
<evidence type="ECO:0000259" key="1">
    <source>
        <dbReference type="Pfam" id="PF12937"/>
    </source>
</evidence>
<dbReference type="InterPro" id="IPR032675">
    <property type="entry name" value="LRR_dom_sf"/>
</dbReference>
<dbReference type="Gene3D" id="3.80.10.10">
    <property type="entry name" value="Ribonuclease Inhibitor"/>
    <property type="match status" value="1"/>
</dbReference>
<sequence>MTAIHAKLPPELISQIILYEQHSLSSLAKLAKVCRLWYRLIFPVLYHTVYLSWDAPLFATRLLDEDLTLAHNLHRSGLGAEILCPIEGLRAADHVQALIMDNRMQRELAVLHPLEEHIMHVGFPLLKKLKRIEWGLPFYPRDIKFFDVLRFRCTEIECVSFEIDDYSDYRKISDHDLTSLFSFVDLKHIRIKDARLRKITILRTPSKLILYSPHTAYDSDTNGRIAPSLVEMILLSPNLEHLELDLKETPRDEWFMSAGWLVEAIAPVLQHTFEHLKVFRLGGTASIDSEFLLQPDEENLIRGFIIRHPGLHTLQLPWDWEMNALIRQPIQDTWTILQDVLPNLRCFEGPTYLVMLFLKLKVAQRLEHLVILDSAEDEESDLSVFSDKFPRLPNLRTLEFRSTYMLDTTSLFEVVKGTPNITELTITWVDGDPEVTLGCLIGLKHLRTLTLGFNVMPHLAKRLYKTVPREQETKEVLQLAQECTNLELIRILPEENIMDTFDYHTQWHISRSSNGSIDVSFSSLRKLSPLGSAPLLDVEMCRRKYKHLLGRIPTHTQIYENVYAL</sequence>
<organism evidence="2 3">
    <name type="scientific">Rhizoctonia solani</name>
    <dbReference type="NCBI Taxonomy" id="456999"/>
    <lineage>
        <taxon>Eukaryota</taxon>
        <taxon>Fungi</taxon>
        <taxon>Dikarya</taxon>
        <taxon>Basidiomycota</taxon>
        <taxon>Agaricomycotina</taxon>
        <taxon>Agaricomycetes</taxon>
        <taxon>Cantharellales</taxon>
        <taxon>Ceratobasidiaceae</taxon>
        <taxon>Rhizoctonia</taxon>
    </lineage>
</organism>
<protein>
    <recommendedName>
        <fullName evidence="1">F-box domain-containing protein</fullName>
    </recommendedName>
</protein>